<dbReference type="Proteomes" id="UP001162802">
    <property type="component" value="Unassembled WGS sequence"/>
</dbReference>
<dbReference type="RefSeq" id="WP_243796893.1">
    <property type="nucleotide sequence ID" value="NZ_JALHAT010000003.1"/>
</dbReference>
<evidence type="ECO:0000313" key="2">
    <source>
        <dbReference type="EMBL" id="MCJ1959648.1"/>
    </source>
</evidence>
<protein>
    <recommendedName>
        <fullName evidence="4">DUF4880 domain-containing protein</fullName>
    </recommendedName>
</protein>
<gene>
    <name evidence="2" type="ORF">MTR65_02995</name>
</gene>
<accession>A0ABT0A8W5</accession>
<proteinExistence type="predicted"/>
<reference evidence="2" key="1">
    <citation type="submission" date="2022-03" db="EMBL/GenBank/DDBJ databases">
        <title>Identification of a novel bacterium isolated from mangrove sediments.</title>
        <authorList>
            <person name="Pan X."/>
        </authorList>
    </citation>
    <scope>NUCLEOTIDE SEQUENCE</scope>
    <source>
        <strain evidence="2">B2637</strain>
    </source>
</reference>
<evidence type="ECO:0008006" key="4">
    <source>
        <dbReference type="Google" id="ProtNLM"/>
    </source>
</evidence>
<keyword evidence="1" id="KW-1133">Transmembrane helix</keyword>
<sequence length="98" mass="11508">MTDDPQWHYDMLCELDGVETVRERLVEGDYPRRELPYLKAWLRKKDQEAIEQRRVDERLRMQYAERLSRNALLTSLVAAAAAIFSALAALVMARMIIR</sequence>
<organism evidence="2 3">
    <name type="scientific">Novosphingobium mangrovi</name>
    <name type="common">ex Hu et al. 2023</name>
    <dbReference type="NCBI Taxonomy" id="2930094"/>
    <lineage>
        <taxon>Bacteria</taxon>
        <taxon>Pseudomonadati</taxon>
        <taxon>Pseudomonadota</taxon>
        <taxon>Alphaproteobacteria</taxon>
        <taxon>Sphingomonadales</taxon>
        <taxon>Sphingomonadaceae</taxon>
        <taxon>Novosphingobium</taxon>
    </lineage>
</organism>
<evidence type="ECO:0000313" key="3">
    <source>
        <dbReference type="Proteomes" id="UP001162802"/>
    </source>
</evidence>
<keyword evidence="1" id="KW-0812">Transmembrane</keyword>
<keyword evidence="1" id="KW-0472">Membrane</keyword>
<name>A0ABT0A8W5_9SPHN</name>
<evidence type="ECO:0000256" key="1">
    <source>
        <dbReference type="SAM" id="Phobius"/>
    </source>
</evidence>
<feature type="transmembrane region" description="Helical" evidence="1">
    <location>
        <begin position="71"/>
        <end position="93"/>
    </location>
</feature>
<comment type="caution">
    <text evidence="2">The sequence shown here is derived from an EMBL/GenBank/DDBJ whole genome shotgun (WGS) entry which is preliminary data.</text>
</comment>
<dbReference type="EMBL" id="JALHAT010000003">
    <property type="protein sequence ID" value="MCJ1959648.1"/>
    <property type="molecule type" value="Genomic_DNA"/>
</dbReference>
<keyword evidence="3" id="KW-1185">Reference proteome</keyword>